<reference evidence="6 7" key="1">
    <citation type="submission" date="2020-08" db="EMBL/GenBank/DDBJ databases">
        <title>Genomic Encyclopedia of Type Strains, Phase IV (KMG-V): Genome sequencing to study the core and pangenomes of soil and plant-associated prokaryotes.</title>
        <authorList>
            <person name="Whitman W."/>
        </authorList>
    </citation>
    <scope>NUCLEOTIDE SEQUENCE [LARGE SCALE GENOMIC DNA]</scope>
    <source>
        <strain evidence="6 7">34/80</strain>
    </source>
</reference>
<dbReference type="Pfam" id="PF00126">
    <property type="entry name" value="HTH_1"/>
    <property type="match status" value="1"/>
</dbReference>
<dbReference type="InterPro" id="IPR036388">
    <property type="entry name" value="WH-like_DNA-bd_sf"/>
</dbReference>
<evidence type="ECO:0000259" key="5">
    <source>
        <dbReference type="PROSITE" id="PS50931"/>
    </source>
</evidence>
<proteinExistence type="inferred from homology"/>
<dbReference type="SUPFAM" id="SSF46785">
    <property type="entry name" value="Winged helix' DNA-binding domain"/>
    <property type="match status" value="1"/>
</dbReference>
<evidence type="ECO:0000256" key="4">
    <source>
        <dbReference type="ARBA" id="ARBA00023163"/>
    </source>
</evidence>
<dbReference type="InterPro" id="IPR036390">
    <property type="entry name" value="WH_DNA-bd_sf"/>
</dbReference>
<comment type="similarity">
    <text evidence="1">Belongs to the LysR transcriptional regulatory family.</text>
</comment>
<feature type="domain" description="HTH lysR-type" evidence="5">
    <location>
        <begin position="21"/>
        <end position="78"/>
    </location>
</feature>
<keyword evidence="3 6" id="KW-0238">DNA-binding</keyword>
<dbReference type="AlphaFoldDB" id="A0A840FXE2"/>
<keyword evidence="4" id="KW-0804">Transcription</keyword>
<protein>
    <submittedName>
        <fullName evidence="6">DNA-binding transcriptional LysR family regulator</fullName>
    </submittedName>
</protein>
<dbReference type="GO" id="GO:0005829">
    <property type="term" value="C:cytosol"/>
    <property type="evidence" value="ECO:0007669"/>
    <property type="project" value="TreeGrafter"/>
</dbReference>
<gene>
    <name evidence="6" type="ORF">GGD71_005664</name>
</gene>
<keyword evidence="2" id="KW-0805">Transcription regulation</keyword>
<name>A0A840FXE2_9BURK</name>
<comment type="caution">
    <text evidence="6">The sequence shown here is derived from an EMBL/GenBank/DDBJ whole genome shotgun (WGS) entry which is preliminary data.</text>
</comment>
<evidence type="ECO:0000256" key="3">
    <source>
        <dbReference type="ARBA" id="ARBA00023125"/>
    </source>
</evidence>
<dbReference type="Gene3D" id="3.40.190.290">
    <property type="match status" value="1"/>
</dbReference>
<dbReference type="SUPFAM" id="SSF53850">
    <property type="entry name" value="Periplasmic binding protein-like II"/>
    <property type="match status" value="1"/>
</dbReference>
<dbReference type="InterPro" id="IPR005119">
    <property type="entry name" value="LysR_subst-bd"/>
</dbReference>
<evidence type="ECO:0000313" key="6">
    <source>
        <dbReference type="EMBL" id="MBB4224855.1"/>
    </source>
</evidence>
<dbReference type="PANTHER" id="PTHR30419">
    <property type="entry name" value="HTH-TYPE TRANSCRIPTIONAL REGULATOR YBHD"/>
    <property type="match status" value="1"/>
</dbReference>
<dbReference type="InterPro" id="IPR000847">
    <property type="entry name" value="LysR_HTH_N"/>
</dbReference>
<dbReference type="PROSITE" id="PS50931">
    <property type="entry name" value="HTH_LYSR"/>
    <property type="match status" value="1"/>
</dbReference>
<accession>A0A840FXE2</accession>
<dbReference type="EMBL" id="JACIFZ010000009">
    <property type="protein sequence ID" value="MBB4224855.1"/>
    <property type="molecule type" value="Genomic_DNA"/>
</dbReference>
<dbReference type="GO" id="GO:0003700">
    <property type="term" value="F:DNA-binding transcription factor activity"/>
    <property type="evidence" value="ECO:0007669"/>
    <property type="project" value="InterPro"/>
</dbReference>
<dbReference type="Proteomes" id="UP000524450">
    <property type="component" value="Unassembled WGS sequence"/>
</dbReference>
<evidence type="ECO:0000313" key="7">
    <source>
        <dbReference type="Proteomes" id="UP000524450"/>
    </source>
</evidence>
<sequence>MLMSSGKTPGKSLMLAQVSRLRFRHLQFLDILGKTRNLRLTAEQMYITQPAATKVLMDIEEMLEARLFDRLPRDMQPNELGLFTLRYAHSALDGYRKFVDEFSTLKQGGHGHLSIGAISGAAHLLIAAVAELQRLRPLLVVKVLEQSSDQLIVWLAERKIDVMIGRFTDESQRDQFHYENLSSESLQIAAGVHHPLRGPNAPGLRELSNWPWILYPASTALRKVSDDILRSTGLSLTSGIVETPSFLFALELMQSTTMLSLQPAALVDKYVRRGLLTRIATELPTRMPDFGLITLQGEPPSTAVLAFMDVIRNMADHEAEAALTDRAMLGAKS</sequence>
<organism evidence="6 7">
    <name type="scientific">Variovorax guangxiensis</name>
    <dbReference type="NCBI Taxonomy" id="1775474"/>
    <lineage>
        <taxon>Bacteria</taxon>
        <taxon>Pseudomonadati</taxon>
        <taxon>Pseudomonadota</taxon>
        <taxon>Betaproteobacteria</taxon>
        <taxon>Burkholderiales</taxon>
        <taxon>Comamonadaceae</taxon>
        <taxon>Variovorax</taxon>
    </lineage>
</organism>
<dbReference type="Gene3D" id="1.10.10.10">
    <property type="entry name" value="Winged helix-like DNA-binding domain superfamily/Winged helix DNA-binding domain"/>
    <property type="match status" value="1"/>
</dbReference>
<dbReference type="InterPro" id="IPR050950">
    <property type="entry name" value="HTH-type_LysR_regulators"/>
</dbReference>
<dbReference type="Pfam" id="PF03466">
    <property type="entry name" value="LysR_substrate"/>
    <property type="match status" value="1"/>
</dbReference>
<dbReference type="GO" id="GO:0003677">
    <property type="term" value="F:DNA binding"/>
    <property type="evidence" value="ECO:0007669"/>
    <property type="project" value="UniProtKB-KW"/>
</dbReference>
<dbReference type="PANTHER" id="PTHR30419:SF8">
    <property type="entry name" value="NITROGEN ASSIMILATION TRANSCRIPTIONAL ACTIVATOR-RELATED"/>
    <property type="match status" value="1"/>
</dbReference>
<evidence type="ECO:0000256" key="2">
    <source>
        <dbReference type="ARBA" id="ARBA00023015"/>
    </source>
</evidence>
<evidence type="ECO:0000256" key="1">
    <source>
        <dbReference type="ARBA" id="ARBA00009437"/>
    </source>
</evidence>
<dbReference type="RefSeq" id="WP_260319466.1">
    <property type="nucleotide sequence ID" value="NZ_JACIFZ010000009.1"/>
</dbReference>